<protein>
    <recommendedName>
        <fullName evidence="4">DUF2484 family protein</fullName>
    </recommendedName>
</protein>
<gene>
    <name evidence="2" type="ORF">HUK82_06030</name>
</gene>
<reference evidence="2 3" key="1">
    <citation type="submission" date="2020-06" db="EMBL/GenBank/DDBJ databases">
        <title>Description of novel acetic acid bacteria.</title>
        <authorList>
            <person name="Sombolestani A."/>
        </authorList>
    </citation>
    <scope>NUCLEOTIDE SEQUENCE [LARGE SCALE GENOMIC DNA]</scope>
    <source>
        <strain evidence="2 3">LMG 27010</strain>
    </source>
</reference>
<evidence type="ECO:0000256" key="1">
    <source>
        <dbReference type="SAM" id="Phobius"/>
    </source>
</evidence>
<name>A0A850PB05_9PROT</name>
<dbReference type="RefSeq" id="WP_176613095.1">
    <property type="nucleotide sequence ID" value="NZ_JABXXR010000027.1"/>
</dbReference>
<proteinExistence type="predicted"/>
<evidence type="ECO:0000313" key="3">
    <source>
        <dbReference type="Proteomes" id="UP000585665"/>
    </source>
</evidence>
<dbReference type="Proteomes" id="UP000585665">
    <property type="component" value="Unassembled WGS sequence"/>
</dbReference>
<feature type="transmembrane region" description="Helical" evidence="1">
    <location>
        <begin position="47"/>
        <end position="69"/>
    </location>
</feature>
<comment type="caution">
    <text evidence="2">The sequence shown here is derived from an EMBL/GenBank/DDBJ whole genome shotgun (WGS) entry which is preliminary data.</text>
</comment>
<dbReference type="AlphaFoldDB" id="A0A850PB05"/>
<evidence type="ECO:0000313" key="2">
    <source>
        <dbReference type="EMBL" id="NVN40123.1"/>
    </source>
</evidence>
<sequence>MIWILATALWMLTFLVHPGARRGAHGWLLIALTVTTMGLVAAIDGGVGIVIWLGVGSVLGFAVALVRAFRGRSGGAP</sequence>
<keyword evidence="1" id="KW-0812">Transmembrane</keyword>
<organism evidence="2 3">
    <name type="scientific">Ameyamaea chiangmaiensis</name>
    <dbReference type="NCBI Taxonomy" id="442969"/>
    <lineage>
        <taxon>Bacteria</taxon>
        <taxon>Pseudomonadati</taxon>
        <taxon>Pseudomonadota</taxon>
        <taxon>Alphaproteobacteria</taxon>
        <taxon>Acetobacterales</taxon>
        <taxon>Acetobacteraceae</taxon>
        <taxon>Ameyamaea</taxon>
    </lineage>
</organism>
<keyword evidence="1" id="KW-1133">Transmembrane helix</keyword>
<keyword evidence="3" id="KW-1185">Reference proteome</keyword>
<accession>A0A850PB05</accession>
<evidence type="ECO:0008006" key="4">
    <source>
        <dbReference type="Google" id="ProtNLM"/>
    </source>
</evidence>
<keyword evidence="1" id="KW-0472">Membrane</keyword>
<dbReference type="EMBL" id="JABXXR010000027">
    <property type="protein sequence ID" value="NVN40123.1"/>
    <property type="molecule type" value="Genomic_DNA"/>
</dbReference>